<proteinExistence type="predicted"/>
<evidence type="ECO:0000313" key="2">
    <source>
        <dbReference type="Proteomes" id="UP000005801"/>
    </source>
</evidence>
<evidence type="ECO:0008006" key="3">
    <source>
        <dbReference type="Google" id="ProtNLM"/>
    </source>
</evidence>
<dbReference type="RefSeq" id="WP_006968900.1">
    <property type="nucleotide sequence ID" value="NZ_ABCS01000001.1"/>
</dbReference>
<gene>
    <name evidence="1" type="ORF">PPSIR1_04643</name>
</gene>
<dbReference type="EMBL" id="ABCS01000001">
    <property type="protein sequence ID" value="EDM81725.1"/>
    <property type="molecule type" value="Genomic_DNA"/>
</dbReference>
<comment type="caution">
    <text evidence="1">The sequence shown here is derived from an EMBL/GenBank/DDBJ whole genome shotgun (WGS) entry which is preliminary data.</text>
</comment>
<dbReference type="PROSITE" id="PS51257">
    <property type="entry name" value="PROKAR_LIPOPROTEIN"/>
    <property type="match status" value="1"/>
</dbReference>
<dbReference type="STRING" id="391625.PPSIR1_04643"/>
<reference evidence="1 2" key="1">
    <citation type="submission" date="2007-06" db="EMBL/GenBank/DDBJ databases">
        <authorList>
            <person name="Shimkets L."/>
            <person name="Ferriera S."/>
            <person name="Johnson J."/>
            <person name="Kravitz S."/>
            <person name="Beeson K."/>
            <person name="Sutton G."/>
            <person name="Rogers Y.-H."/>
            <person name="Friedman R."/>
            <person name="Frazier M."/>
            <person name="Venter J.C."/>
        </authorList>
    </citation>
    <scope>NUCLEOTIDE SEQUENCE [LARGE SCALE GENOMIC DNA]</scope>
    <source>
        <strain evidence="1 2">SIR-1</strain>
    </source>
</reference>
<accession>A6FWQ1</accession>
<evidence type="ECO:0000313" key="1">
    <source>
        <dbReference type="EMBL" id="EDM81725.1"/>
    </source>
</evidence>
<sequence>MRAGWTRRAWLGSLGVGLGLGCASSTDFLARSRGQRAALVSCTARFVDQIQVDDDNTITVSIVPPQVPAEVSPAYLTRLRVHVEHRMGQHWRVLPSARFVTRSAYQELQSTAPPHLAPVIEGYPFRCFGRSRGALARLRGLETAYTGRLDLERGQALAALLGADYIASVEYFSVGWCYLGVYDRDGALVLGNASPAMPMPSTEDRPPVEGLERTATPEALAMAHEWWADRCASFESKVDDVLG</sequence>
<dbReference type="Proteomes" id="UP000005801">
    <property type="component" value="Unassembled WGS sequence"/>
</dbReference>
<keyword evidence="2" id="KW-1185">Reference proteome</keyword>
<organism evidence="1 2">
    <name type="scientific">Plesiocystis pacifica SIR-1</name>
    <dbReference type="NCBI Taxonomy" id="391625"/>
    <lineage>
        <taxon>Bacteria</taxon>
        <taxon>Pseudomonadati</taxon>
        <taxon>Myxococcota</taxon>
        <taxon>Polyangia</taxon>
        <taxon>Nannocystales</taxon>
        <taxon>Nannocystaceae</taxon>
        <taxon>Plesiocystis</taxon>
    </lineage>
</organism>
<protein>
    <recommendedName>
        <fullName evidence="3">Lipoprotein</fullName>
    </recommendedName>
</protein>
<dbReference type="AlphaFoldDB" id="A6FWQ1"/>
<name>A6FWQ1_9BACT</name>